<evidence type="ECO:0000313" key="9">
    <source>
        <dbReference type="Proteomes" id="UP000003688"/>
    </source>
</evidence>
<dbReference type="InterPro" id="IPR025269">
    <property type="entry name" value="SAM-like_dom"/>
</dbReference>
<dbReference type="InterPro" id="IPR010998">
    <property type="entry name" value="Integrase_recombinase_N"/>
</dbReference>
<dbReference type="InterPro" id="IPR013762">
    <property type="entry name" value="Integrase-like_cat_sf"/>
</dbReference>
<dbReference type="Gene3D" id="1.10.443.10">
    <property type="entry name" value="Intergrase catalytic core"/>
    <property type="match status" value="1"/>
</dbReference>
<dbReference type="RefSeq" id="WP_007415326.1">
    <property type="nucleotide sequence ID" value="NZ_ABOX02000015.1"/>
</dbReference>
<dbReference type="GO" id="GO:0003677">
    <property type="term" value="F:DNA binding"/>
    <property type="evidence" value="ECO:0007669"/>
    <property type="project" value="UniProtKB-UniRule"/>
</dbReference>
<protein>
    <submittedName>
        <fullName evidence="8">Integrase family protein</fullName>
    </submittedName>
</protein>
<dbReference type="AlphaFoldDB" id="B9XHN2"/>
<dbReference type="InterPro" id="IPR011010">
    <property type="entry name" value="DNA_brk_join_enz"/>
</dbReference>
<proteinExistence type="inferred from homology"/>
<evidence type="ECO:0000313" key="8">
    <source>
        <dbReference type="EMBL" id="EEF60610.1"/>
    </source>
</evidence>
<dbReference type="InterPro" id="IPR050090">
    <property type="entry name" value="Tyrosine_recombinase_XerCD"/>
</dbReference>
<dbReference type="PROSITE" id="PS51898">
    <property type="entry name" value="TYR_RECOMBINASE"/>
    <property type="match status" value="1"/>
</dbReference>
<accession>B9XHN2</accession>
<evidence type="ECO:0000259" key="6">
    <source>
        <dbReference type="PROSITE" id="PS51898"/>
    </source>
</evidence>
<organism evidence="8 9">
    <name type="scientific">Pedosphaera parvula (strain Ellin514)</name>
    <dbReference type="NCBI Taxonomy" id="320771"/>
    <lineage>
        <taxon>Bacteria</taxon>
        <taxon>Pseudomonadati</taxon>
        <taxon>Verrucomicrobiota</taxon>
        <taxon>Pedosphaerae</taxon>
        <taxon>Pedosphaerales</taxon>
        <taxon>Pedosphaeraceae</taxon>
        <taxon>Pedosphaera</taxon>
    </lineage>
</organism>
<gene>
    <name evidence="8" type="ORF">Cflav_PD6200</name>
</gene>
<dbReference type="OrthoDB" id="148546at2"/>
<keyword evidence="9" id="KW-1185">Reference proteome</keyword>
<dbReference type="EMBL" id="ABOX02000015">
    <property type="protein sequence ID" value="EEF60610.1"/>
    <property type="molecule type" value="Genomic_DNA"/>
</dbReference>
<evidence type="ECO:0000256" key="2">
    <source>
        <dbReference type="ARBA" id="ARBA00022908"/>
    </source>
</evidence>
<feature type="domain" description="Tyr recombinase" evidence="6">
    <location>
        <begin position="164"/>
        <end position="364"/>
    </location>
</feature>
<evidence type="ECO:0000256" key="4">
    <source>
        <dbReference type="ARBA" id="ARBA00023172"/>
    </source>
</evidence>
<evidence type="ECO:0000256" key="5">
    <source>
        <dbReference type="PROSITE-ProRule" id="PRU01248"/>
    </source>
</evidence>
<dbReference type="Gene3D" id="1.10.150.130">
    <property type="match status" value="1"/>
</dbReference>
<evidence type="ECO:0000256" key="3">
    <source>
        <dbReference type="ARBA" id="ARBA00023125"/>
    </source>
</evidence>
<keyword evidence="4" id="KW-0233">DNA recombination</keyword>
<keyword evidence="3 5" id="KW-0238">DNA-binding</keyword>
<dbReference type="SUPFAM" id="SSF56349">
    <property type="entry name" value="DNA breaking-rejoining enzymes"/>
    <property type="match status" value="1"/>
</dbReference>
<keyword evidence="2" id="KW-0229">DNA integration</keyword>
<dbReference type="CDD" id="cd00796">
    <property type="entry name" value="INT_Rci_Hp1_C"/>
    <property type="match status" value="1"/>
</dbReference>
<dbReference type="PROSITE" id="PS51900">
    <property type="entry name" value="CB"/>
    <property type="match status" value="1"/>
</dbReference>
<dbReference type="Proteomes" id="UP000003688">
    <property type="component" value="Unassembled WGS sequence"/>
</dbReference>
<dbReference type="PANTHER" id="PTHR30349">
    <property type="entry name" value="PHAGE INTEGRASE-RELATED"/>
    <property type="match status" value="1"/>
</dbReference>
<sequence length="378" mass="43762">MRNGRYYAQLSIEDHETGHKKVRRVPLEDAITPAQARDKMNDLLASRRKGHLPILKRTPKFSEYADTYLEFHKHAKDAKKASTMETEEYAIDRWKEHLKDVRLNQIRPVLINSFIAKRQKAGRSARTVNLEVTVLRNVLNRAIDEKWITQLPTQNLRPLKSAGRKRDFTPATEIDRLCHVALQPLFCEGRLALAEEKGEPLQNGQQFADYIRLMTYCGARLAETLRLRWSDINWEKRQLTVGSEGNSKNRKWRVVDFNPELESLLKEMLPRRTPDLEWLFPSPRRGEKDHPAKTFRESLILARTAAKLPKFGFHDCRHHFISQCVMAGIDYMTIARWVGHQDGGILIGKVYGHLSNEHAQLQAQKLNFGDTNEQAKAQ</sequence>
<evidence type="ECO:0000256" key="1">
    <source>
        <dbReference type="ARBA" id="ARBA00008857"/>
    </source>
</evidence>
<dbReference type="Pfam" id="PF00589">
    <property type="entry name" value="Phage_integrase"/>
    <property type="match status" value="1"/>
</dbReference>
<comment type="similarity">
    <text evidence="1">Belongs to the 'phage' integrase family.</text>
</comment>
<dbReference type="STRING" id="320771.Cflav_PD6200"/>
<comment type="caution">
    <text evidence="8">The sequence shown here is derived from an EMBL/GenBank/DDBJ whole genome shotgun (WGS) entry which is preliminary data.</text>
</comment>
<dbReference type="PANTHER" id="PTHR30349:SF64">
    <property type="entry name" value="PROPHAGE INTEGRASE INTD-RELATED"/>
    <property type="match status" value="1"/>
</dbReference>
<reference evidence="8 9" key="1">
    <citation type="journal article" date="2011" name="J. Bacteriol.">
        <title>Genome sequence of 'Pedosphaera parvula' Ellin514, an aerobic Verrucomicrobial isolate from pasture soil.</title>
        <authorList>
            <person name="Kant R."/>
            <person name="van Passel M.W."/>
            <person name="Sangwan P."/>
            <person name="Palva A."/>
            <person name="Lucas S."/>
            <person name="Copeland A."/>
            <person name="Lapidus A."/>
            <person name="Glavina Del Rio T."/>
            <person name="Dalin E."/>
            <person name="Tice H."/>
            <person name="Bruce D."/>
            <person name="Goodwin L."/>
            <person name="Pitluck S."/>
            <person name="Chertkov O."/>
            <person name="Larimer F.W."/>
            <person name="Land M.L."/>
            <person name="Hauser L."/>
            <person name="Brettin T.S."/>
            <person name="Detter J.C."/>
            <person name="Han S."/>
            <person name="de Vos W.M."/>
            <person name="Janssen P.H."/>
            <person name="Smidt H."/>
        </authorList>
    </citation>
    <scope>NUCLEOTIDE SEQUENCE [LARGE SCALE GENOMIC DNA]</scope>
    <source>
        <strain evidence="8 9">Ellin514</strain>
    </source>
</reference>
<name>B9XHN2_PEDPL</name>
<dbReference type="InterPro" id="IPR044068">
    <property type="entry name" value="CB"/>
</dbReference>
<dbReference type="GO" id="GO:0015074">
    <property type="term" value="P:DNA integration"/>
    <property type="evidence" value="ECO:0007669"/>
    <property type="project" value="UniProtKB-KW"/>
</dbReference>
<dbReference type="GO" id="GO:0006310">
    <property type="term" value="P:DNA recombination"/>
    <property type="evidence" value="ECO:0007669"/>
    <property type="project" value="UniProtKB-KW"/>
</dbReference>
<dbReference type="InterPro" id="IPR002104">
    <property type="entry name" value="Integrase_catalytic"/>
</dbReference>
<evidence type="ECO:0000259" key="7">
    <source>
        <dbReference type="PROSITE" id="PS51900"/>
    </source>
</evidence>
<dbReference type="Pfam" id="PF13102">
    <property type="entry name" value="Phage_int_SAM_5"/>
    <property type="match status" value="1"/>
</dbReference>
<feature type="domain" description="Core-binding (CB)" evidence="7">
    <location>
        <begin position="59"/>
        <end position="143"/>
    </location>
</feature>